<gene>
    <name evidence="1" type="ORF">HaLaN_30729</name>
</gene>
<name>A0A6A0AG82_HAELA</name>
<reference evidence="1 2" key="1">
    <citation type="submission" date="2020-02" db="EMBL/GenBank/DDBJ databases">
        <title>Draft genome sequence of Haematococcus lacustris strain NIES-144.</title>
        <authorList>
            <person name="Morimoto D."/>
            <person name="Nakagawa S."/>
            <person name="Yoshida T."/>
            <person name="Sawayama S."/>
        </authorList>
    </citation>
    <scope>NUCLEOTIDE SEQUENCE [LARGE SCALE GENOMIC DNA]</scope>
    <source>
        <strain evidence="1 2">NIES-144</strain>
    </source>
</reference>
<keyword evidence="2" id="KW-1185">Reference proteome</keyword>
<feature type="non-terminal residue" evidence="1">
    <location>
        <position position="1"/>
    </location>
</feature>
<sequence length="289" mass="30959">MGAGGSLRQYDPAPRSKQDLEQLVSEVDELPFLSSSSQAVQLLPEKLAEGVAGQNISMTLWAMAKSGYTGSAQPLLQSVTAAISQGEVMRDAKPQNWANLIWAASKLPDCKEEARQLLIQFAARAQALYPYLKAVDTSNIFYSMSLVLWHDKEAVSSGHSQLASEPQLNSMAAALQLVQALAAAGHAEVQQAALSQDGTHCTQLLVQGPGLTRGISVEESSNFLPDGSMSGVVAHAKLQQLAHFDAGVMVNKAVFDQLASDSERAAFMRELVRASLPEAEAWRKLLQAG</sequence>
<comment type="caution">
    <text evidence="1">The sequence shown here is derived from an EMBL/GenBank/DDBJ whole genome shotgun (WGS) entry which is preliminary data.</text>
</comment>
<organism evidence="1 2">
    <name type="scientific">Haematococcus lacustris</name>
    <name type="common">Green alga</name>
    <name type="synonym">Haematococcus pluvialis</name>
    <dbReference type="NCBI Taxonomy" id="44745"/>
    <lineage>
        <taxon>Eukaryota</taxon>
        <taxon>Viridiplantae</taxon>
        <taxon>Chlorophyta</taxon>
        <taxon>core chlorophytes</taxon>
        <taxon>Chlorophyceae</taxon>
        <taxon>CS clade</taxon>
        <taxon>Chlamydomonadales</taxon>
        <taxon>Haematococcaceae</taxon>
        <taxon>Haematococcus</taxon>
    </lineage>
</organism>
<evidence type="ECO:0000313" key="1">
    <source>
        <dbReference type="EMBL" id="GFH31648.1"/>
    </source>
</evidence>
<dbReference type="AlphaFoldDB" id="A0A6A0AG82"/>
<dbReference type="EMBL" id="BLLF01005798">
    <property type="protein sequence ID" value="GFH31648.1"/>
    <property type="molecule type" value="Genomic_DNA"/>
</dbReference>
<proteinExistence type="predicted"/>
<evidence type="ECO:0000313" key="2">
    <source>
        <dbReference type="Proteomes" id="UP000485058"/>
    </source>
</evidence>
<protein>
    <submittedName>
        <fullName evidence="1">Uncharacterized protein</fullName>
    </submittedName>
</protein>
<feature type="non-terminal residue" evidence="1">
    <location>
        <position position="289"/>
    </location>
</feature>
<dbReference type="Proteomes" id="UP000485058">
    <property type="component" value="Unassembled WGS sequence"/>
</dbReference>
<accession>A0A6A0AG82</accession>